<accession>A0AAE3FR42</accession>
<sequence>MLTIALAIGVGVTLANLAVEFGAVEYIAVLSKPLTSPANLPDEVGTAILTTATSTTAGYGMLAEFRESGLLDDRATLVAVIINTFFGFVQHIFTFYVPVLIPILGVQVGVLYVGARAGIALAITLTGILAGAFLLSDRNVNPTAMDAVEGPESEERTRREKVRSALERTWKLLRKVVPRLAIIYALVVVLIESYDIAEALDFAAPLSGLLDLPPEAIPVIAIYAVDTTAGAVAIAPQLGDPFTPTQAVIAMLVGGVVSFAFSTFKRSIPFQYGIWGAEFGTKVIVVNTVMKIVFISLTVGLLLLV</sequence>
<protein>
    <submittedName>
        <fullName evidence="2">Nucleoside recognition protein</fullName>
    </submittedName>
</protein>
<organism evidence="2 3">
    <name type="scientific">Natranaeroarchaeum aerophilus</name>
    <dbReference type="NCBI Taxonomy" id="2917711"/>
    <lineage>
        <taxon>Archaea</taxon>
        <taxon>Methanobacteriati</taxon>
        <taxon>Methanobacteriota</taxon>
        <taxon>Stenosarchaea group</taxon>
        <taxon>Halobacteria</taxon>
        <taxon>Halobacteriales</taxon>
        <taxon>Natronoarchaeaceae</taxon>
        <taxon>Natranaeroarchaeum</taxon>
    </lineage>
</organism>
<keyword evidence="1" id="KW-0472">Membrane</keyword>
<feature type="transmembrane region" description="Helical" evidence="1">
    <location>
        <begin position="77"/>
        <end position="104"/>
    </location>
</feature>
<proteinExistence type="predicted"/>
<keyword evidence="1" id="KW-1133">Transmembrane helix</keyword>
<comment type="caution">
    <text evidence="2">The sequence shown here is derived from an EMBL/GenBank/DDBJ whole genome shotgun (WGS) entry which is preliminary data.</text>
</comment>
<evidence type="ECO:0000313" key="2">
    <source>
        <dbReference type="EMBL" id="MCL9813560.1"/>
    </source>
</evidence>
<keyword evidence="3" id="KW-1185">Reference proteome</keyword>
<dbReference type="EMBL" id="JAKRVY010000003">
    <property type="protein sequence ID" value="MCL9813560.1"/>
    <property type="molecule type" value="Genomic_DNA"/>
</dbReference>
<gene>
    <name evidence="2" type="ORF">AArcSt11_07820</name>
</gene>
<dbReference type="AlphaFoldDB" id="A0AAE3FR42"/>
<dbReference type="PANTHER" id="PTHR38139:SF1">
    <property type="entry name" value="NUCLEOSIDE TRANSPORTER_FEOB GTPASE GATE DOMAIN-CONTAINING PROTEIN"/>
    <property type="match status" value="1"/>
</dbReference>
<name>A0AAE3FR42_9EURY</name>
<feature type="transmembrane region" description="Helical" evidence="1">
    <location>
        <begin position="176"/>
        <end position="196"/>
    </location>
</feature>
<feature type="transmembrane region" description="Helical" evidence="1">
    <location>
        <begin position="247"/>
        <end position="264"/>
    </location>
</feature>
<feature type="transmembrane region" description="Helical" evidence="1">
    <location>
        <begin position="47"/>
        <end position="65"/>
    </location>
</feature>
<reference evidence="2 3" key="1">
    <citation type="journal article" date="2022" name="Syst. Appl. Microbiol.">
        <title>Natronocalculus amylovorans gen. nov., sp. nov., and Natranaeroarchaeum aerophilus sp. nov., dominant culturable amylolytic natronoarchaea from hypersaline soda lakes in southwestern Siberia.</title>
        <authorList>
            <person name="Sorokin D.Y."/>
            <person name="Elcheninov A.G."/>
            <person name="Khizhniak T.V."/>
            <person name="Koenen M."/>
            <person name="Bale N.J."/>
            <person name="Damste J.S.S."/>
            <person name="Kublanov I.V."/>
        </authorList>
    </citation>
    <scope>NUCLEOTIDE SEQUENCE [LARGE SCALE GENOMIC DNA]</scope>
    <source>
        <strain evidence="2 3">AArc-St1-1</strain>
    </source>
</reference>
<dbReference type="PANTHER" id="PTHR38139">
    <property type="entry name" value="GATE DOMAIN-CONTAINING PROTEIN"/>
    <property type="match status" value="1"/>
</dbReference>
<keyword evidence="1" id="KW-0812">Transmembrane</keyword>
<evidence type="ECO:0000313" key="3">
    <source>
        <dbReference type="Proteomes" id="UP001202674"/>
    </source>
</evidence>
<dbReference type="Proteomes" id="UP001202674">
    <property type="component" value="Unassembled WGS sequence"/>
</dbReference>
<evidence type="ECO:0000256" key="1">
    <source>
        <dbReference type="SAM" id="Phobius"/>
    </source>
</evidence>
<dbReference type="InterPro" id="IPR038880">
    <property type="entry name" value="MJ0871-like"/>
</dbReference>
<feature type="transmembrane region" description="Helical" evidence="1">
    <location>
        <begin position="284"/>
        <end position="304"/>
    </location>
</feature>
<feature type="transmembrane region" description="Helical" evidence="1">
    <location>
        <begin position="110"/>
        <end position="135"/>
    </location>
</feature>